<dbReference type="AlphaFoldDB" id="A0A8H6RYS6"/>
<dbReference type="RefSeq" id="XP_037213194.1">
    <property type="nucleotide sequence ID" value="XM_037370193.1"/>
</dbReference>
<dbReference type="OrthoDB" id="2939830at2759"/>
<evidence type="ECO:0000313" key="1">
    <source>
        <dbReference type="EMBL" id="KAF7289163.1"/>
    </source>
</evidence>
<sequence length="542" mass="61237">MLIQRDYLTAVPSEIWLNCWSLCTTPELMRLCLTCRAFAVICQPLRFRRMHRHPPTDEALRNNGSSLEKLAEDVERRLSLFEGFVASPYVSAVRSWHFSRVRIAKSEDLLDSVKLTFAWLNFLDVFLGSLGAFSRTTKLTLLAFDFDEIVWDALQALASLEDLTFSSSHVEENPGPPLKLKHLRVVLVWPRNGGETCEADQLRIAAPETLVELETPYSHHVYPLLLAFVVDSTPLLQLTRLQLDLIYNILPILSSFLALCPNLASLELVFTGEAPQIIHYPDTFPKSTIPSLRSLIAPLPLVNAIVPDRPIRDLVVDPYPGIEGWDEVRQVLDNIKSGSIENLTLHHHIPPQETENVLTEIGQRFPGLQSLSIHIEEPESYMLVVDLTEDEDEDCVSAEKQKQVTTRAEAKLPATELPGHRYDSRGLEQPPPTLTSALLDLPLPSAQTELALRHLLSPRLELPVGLKTFKVSFGHEIALSESVQHLVLLRLERALPTLQTLTLCRQSWVRDHHLWTTRPGMKRVKIVSRAWQEDGTRLDGDI</sequence>
<name>A0A8H6RYS6_9AGAR</name>
<accession>A0A8H6RYS6</accession>
<dbReference type="GeneID" id="59352709"/>
<evidence type="ECO:0000313" key="2">
    <source>
        <dbReference type="Proteomes" id="UP000636479"/>
    </source>
</evidence>
<keyword evidence="2" id="KW-1185">Reference proteome</keyword>
<organism evidence="1 2">
    <name type="scientific">Mycena indigotica</name>
    <dbReference type="NCBI Taxonomy" id="2126181"/>
    <lineage>
        <taxon>Eukaryota</taxon>
        <taxon>Fungi</taxon>
        <taxon>Dikarya</taxon>
        <taxon>Basidiomycota</taxon>
        <taxon>Agaricomycotina</taxon>
        <taxon>Agaricomycetes</taxon>
        <taxon>Agaricomycetidae</taxon>
        <taxon>Agaricales</taxon>
        <taxon>Marasmiineae</taxon>
        <taxon>Mycenaceae</taxon>
        <taxon>Mycena</taxon>
    </lineage>
</organism>
<evidence type="ECO:0008006" key="3">
    <source>
        <dbReference type="Google" id="ProtNLM"/>
    </source>
</evidence>
<dbReference type="EMBL" id="JACAZF010000017">
    <property type="protein sequence ID" value="KAF7289163.1"/>
    <property type="molecule type" value="Genomic_DNA"/>
</dbReference>
<comment type="caution">
    <text evidence="1">The sequence shown here is derived from an EMBL/GenBank/DDBJ whole genome shotgun (WGS) entry which is preliminary data.</text>
</comment>
<proteinExistence type="predicted"/>
<dbReference type="SUPFAM" id="SSF81383">
    <property type="entry name" value="F-box domain"/>
    <property type="match status" value="1"/>
</dbReference>
<protein>
    <recommendedName>
        <fullName evidence="3">F-box domain-containing protein</fullName>
    </recommendedName>
</protein>
<reference evidence="1" key="1">
    <citation type="submission" date="2020-05" db="EMBL/GenBank/DDBJ databases">
        <title>Mycena genomes resolve the evolution of fungal bioluminescence.</title>
        <authorList>
            <person name="Tsai I.J."/>
        </authorList>
    </citation>
    <scope>NUCLEOTIDE SEQUENCE</scope>
    <source>
        <strain evidence="1">171206Taipei</strain>
    </source>
</reference>
<dbReference type="InterPro" id="IPR036047">
    <property type="entry name" value="F-box-like_dom_sf"/>
</dbReference>
<gene>
    <name evidence="1" type="ORF">MIND_01377400</name>
</gene>
<dbReference type="Proteomes" id="UP000636479">
    <property type="component" value="Unassembled WGS sequence"/>
</dbReference>